<gene>
    <name evidence="1" type="ORF">FHS90_002299</name>
</gene>
<name>A0A839GUX1_9BACT</name>
<dbReference type="EMBL" id="JACJIQ010000008">
    <property type="protein sequence ID" value="MBA9077581.1"/>
    <property type="molecule type" value="Genomic_DNA"/>
</dbReference>
<dbReference type="RefSeq" id="WP_182513084.1">
    <property type="nucleotide sequence ID" value="NZ_JACJIQ010000008.1"/>
</dbReference>
<accession>A0A839GUX1</accession>
<evidence type="ECO:0000313" key="1">
    <source>
        <dbReference type="EMBL" id="MBA9077581.1"/>
    </source>
</evidence>
<dbReference type="AlphaFoldDB" id="A0A839GUX1"/>
<sequence length="151" mass="17224">MEQQYQLSPFTRISLYPDAKALQVECEGFVSSATYRNLMLRGLELIKAYGINYVVYNKKILAPLTPDDHDWLAEEMLPQLFTTSLQKVAIIEAQGGLDHLTLRNMVYAPYLSLSFEVQYFDEVSVALEWFKQEEASTINVTTEMPVEKSSG</sequence>
<protein>
    <recommendedName>
        <fullName evidence="3">STAS/SEC14 domain-containing protein</fullName>
    </recommendedName>
</protein>
<comment type="caution">
    <text evidence="1">The sequence shown here is derived from an EMBL/GenBank/DDBJ whole genome shotgun (WGS) entry which is preliminary data.</text>
</comment>
<evidence type="ECO:0008006" key="3">
    <source>
        <dbReference type="Google" id="ProtNLM"/>
    </source>
</evidence>
<organism evidence="1 2">
    <name type="scientific">Rufibacter quisquiliarum</name>
    <dbReference type="NCBI Taxonomy" id="1549639"/>
    <lineage>
        <taxon>Bacteria</taxon>
        <taxon>Pseudomonadati</taxon>
        <taxon>Bacteroidota</taxon>
        <taxon>Cytophagia</taxon>
        <taxon>Cytophagales</taxon>
        <taxon>Hymenobacteraceae</taxon>
        <taxon>Rufibacter</taxon>
    </lineage>
</organism>
<evidence type="ECO:0000313" key="2">
    <source>
        <dbReference type="Proteomes" id="UP000563094"/>
    </source>
</evidence>
<dbReference type="Proteomes" id="UP000563094">
    <property type="component" value="Unassembled WGS sequence"/>
</dbReference>
<proteinExistence type="predicted"/>
<reference evidence="1 2" key="1">
    <citation type="submission" date="2020-08" db="EMBL/GenBank/DDBJ databases">
        <title>Genomic Encyclopedia of Type Strains, Phase IV (KMG-IV): sequencing the most valuable type-strain genomes for metagenomic binning, comparative biology and taxonomic classification.</title>
        <authorList>
            <person name="Goeker M."/>
        </authorList>
    </citation>
    <scope>NUCLEOTIDE SEQUENCE [LARGE SCALE GENOMIC DNA]</scope>
    <source>
        <strain evidence="1 2">DSM 29854</strain>
    </source>
</reference>
<keyword evidence="2" id="KW-1185">Reference proteome</keyword>